<dbReference type="Proteomes" id="UP001153331">
    <property type="component" value="Unassembled WGS sequence"/>
</dbReference>
<organism evidence="1 2">
    <name type="scientific">Boeremia exigua</name>
    <dbReference type="NCBI Taxonomy" id="749465"/>
    <lineage>
        <taxon>Eukaryota</taxon>
        <taxon>Fungi</taxon>
        <taxon>Dikarya</taxon>
        <taxon>Ascomycota</taxon>
        <taxon>Pezizomycotina</taxon>
        <taxon>Dothideomycetes</taxon>
        <taxon>Pleosporomycetidae</taxon>
        <taxon>Pleosporales</taxon>
        <taxon>Pleosporineae</taxon>
        <taxon>Didymellaceae</taxon>
        <taxon>Boeremia</taxon>
    </lineage>
</organism>
<evidence type="ECO:0000313" key="1">
    <source>
        <dbReference type="EMBL" id="KAJ8118797.1"/>
    </source>
</evidence>
<keyword evidence="2" id="KW-1185">Reference proteome</keyword>
<protein>
    <submittedName>
        <fullName evidence="1">Uncharacterized protein</fullName>
    </submittedName>
</protein>
<dbReference type="EMBL" id="JAPHNI010000009">
    <property type="protein sequence ID" value="KAJ8118797.1"/>
    <property type="molecule type" value="Genomic_DNA"/>
</dbReference>
<proteinExistence type="predicted"/>
<comment type="caution">
    <text evidence="1">The sequence shown here is derived from an EMBL/GenBank/DDBJ whole genome shotgun (WGS) entry which is preliminary data.</text>
</comment>
<name>A0ACC2IUQ0_9PLEO</name>
<sequence>MNTKNQVCYNARGKTTWDQKAHIPCNLTAVAAGLHSSCCAEGSVCLTNGLCIEEKRLGKTNWYYRDGCTDKTWSDPACGKYCTSIENDRETGLIMQCPSPESWCCAVVGTPSIGNWPAQDAYNTTCCSRDDLTFRADGPVVFNNVENEPGQPYSTTTIVYTVTEFSFMSAPTASAPTASGDVQTSPQPAGLGTGSKIGIGVGVSVGVLGLAAIGMLVWLRRKRNSKNVNKPSGTAGTDMSGEGFMLPYQETETKQQYAMINGDGVPSPYVAHELPGTTVAPTELPIPSPSELPVKHDPMSLSNGRK</sequence>
<reference evidence="1" key="1">
    <citation type="submission" date="2022-11" db="EMBL/GenBank/DDBJ databases">
        <title>Genome Sequence of Boeremia exigua.</title>
        <authorList>
            <person name="Buettner E."/>
        </authorList>
    </citation>
    <scope>NUCLEOTIDE SEQUENCE</scope>
    <source>
        <strain evidence="1">CU02</strain>
    </source>
</reference>
<evidence type="ECO:0000313" key="2">
    <source>
        <dbReference type="Proteomes" id="UP001153331"/>
    </source>
</evidence>
<accession>A0ACC2IUQ0</accession>
<gene>
    <name evidence="1" type="ORF">OPT61_g274</name>
</gene>